<comment type="caution">
    <text evidence="3">The sequence shown here is derived from an EMBL/GenBank/DDBJ whole genome shotgun (WGS) entry which is preliminary data.</text>
</comment>
<feature type="transmembrane region" description="Helical" evidence="1">
    <location>
        <begin position="20"/>
        <end position="41"/>
    </location>
</feature>
<dbReference type="STRING" id="1802661.A2649_00800"/>
<evidence type="ECO:0000313" key="3">
    <source>
        <dbReference type="EMBL" id="OGM98888.1"/>
    </source>
</evidence>
<dbReference type="EMBL" id="MGJB01000006">
    <property type="protein sequence ID" value="OGM98888.1"/>
    <property type="molecule type" value="Genomic_DNA"/>
</dbReference>
<dbReference type="AlphaFoldDB" id="A0A1F8EFR0"/>
<keyword evidence="1" id="KW-0812">Transmembrane</keyword>
<feature type="domain" description="DUF8128" evidence="2">
    <location>
        <begin position="51"/>
        <end position="394"/>
    </location>
</feature>
<evidence type="ECO:0000256" key="1">
    <source>
        <dbReference type="SAM" id="Phobius"/>
    </source>
</evidence>
<reference evidence="3 4" key="1">
    <citation type="journal article" date="2016" name="Nat. Commun.">
        <title>Thousands of microbial genomes shed light on interconnected biogeochemical processes in an aquifer system.</title>
        <authorList>
            <person name="Anantharaman K."/>
            <person name="Brown C.T."/>
            <person name="Hug L.A."/>
            <person name="Sharon I."/>
            <person name="Castelle C.J."/>
            <person name="Probst A.J."/>
            <person name="Thomas B.C."/>
            <person name="Singh A."/>
            <person name="Wilkins M.J."/>
            <person name="Karaoz U."/>
            <person name="Brodie E.L."/>
            <person name="Williams K.H."/>
            <person name="Hubbard S.S."/>
            <person name="Banfield J.F."/>
        </authorList>
    </citation>
    <scope>NUCLEOTIDE SEQUENCE [LARGE SCALE GENOMIC DNA]</scope>
</reference>
<accession>A0A1F8EFR0</accession>
<keyword evidence="1" id="KW-1133">Transmembrane helix</keyword>
<dbReference type="Proteomes" id="UP000176893">
    <property type="component" value="Unassembled WGS sequence"/>
</dbReference>
<name>A0A1F8EFR0_9BACT</name>
<keyword evidence="1" id="KW-0472">Membrane</keyword>
<gene>
    <name evidence="3" type="ORF">A2649_00800</name>
</gene>
<organism evidence="3 4">
    <name type="scientific">Candidatus Yanofskybacteria bacterium RIFCSPHIGHO2_01_FULL_41_26</name>
    <dbReference type="NCBI Taxonomy" id="1802661"/>
    <lineage>
        <taxon>Bacteria</taxon>
        <taxon>Candidatus Yanofskyibacteriota</taxon>
    </lineage>
</organism>
<protein>
    <recommendedName>
        <fullName evidence="2">DUF8128 domain-containing protein</fullName>
    </recommendedName>
</protein>
<evidence type="ECO:0000259" key="2">
    <source>
        <dbReference type="Pfam" id="PF26449"/>
    </source>
</evidence>
<evidence type="ECO:0000313" key="4">
    <source>
        <dbReference type="Proteomes" id="UP000176893"/>
    </source>
</evidence>
<proteinExistence type="predicted"/>
<sequence length="416" mass="47627">MDQFSFVLNSLQSVLTLIVGYWWIYLPAFLLFLLMGAYEFYAKLQYIKAIKWVLLEVRIPQDPGKSPKATEQIFASLHGTLPPPIKWRDKFFKGKMVDWVSFEIVGIGGEIHFYIRTQEQYKKLVQSQIYAQYPDSEITEVYEDYVNLLPPSLPNDTNDLFGSEMILSQEDYYPIRTYPEFEEKSSGPDYVKRVDPLASLAEVMSSLEAGEFLGVQLIIRPARESWVKKGQSEMDKLQGKKNKAGTSLMSNLVFEIDKLIPGHLEVAKEDKKPEQAQLTSGKQEAIKAAERKMSKLGYECGIRFIYSGLRENFHRAHVSGVIGSFKQFALPTVNSFKLNTATVTACKWPFKKHKEYKRKIFLLNKYKNRSLPRSFFILNTEELATIYHLPDIGVKSPLLPRVEAKKGEPPVGLPIS</sequence>
<dbReference type="InterPro" id="IPR058441">
    <property type="entry name" value="DUF8128"/>
</dbReference>
<dbReference type="Pfam" id="PF26449">
    <property type="entry name" value="DUF8128"/>
    <property type="match status" value="1"/>
</dbReference>